<accession>E9D889</accession>
<proteinExistence type="predicted"/>
<protein>
    <submittedName>
        <fullName evidence="2">Uncharacterized protein</fullName>
    </submittedName>
</protein>
<dbReference type="VEuPathDB" id="FungiDB:CPSG_06041"/>
<feature type="region of interest" description="Disordered" evidence="1">
    <location>
        <begin position="31"/>
        <end position="60"/>
    </location>
</feature>
<evidence type="ECO:0000256" key="1">
    <source>
        <dbReference type="SAM" id="MobiDB-lite"/>
    </source>
</evidence>
<reference evidence="3" key="2">
    <citation type="submission" date="2010-03" db="EMBL/GenBank/DDBJ databases">
        <title>The genome sequence of Coccidioides posadasii strain Silveira.</title>
        <authorList>
            <consortium name="The Broad Institute Genome Sequencing Center for Infectious Disease"/>
            <person name="Neafsey D."/>
            <person name="Orbach M."/>
            <person name="Henn M.R."/>
            <person name="Cole G.T."/>
            <person name="Galgiani J."/>
            <person name="Gardner M.J."/>
            <person name="Kirkland T.N."/>
            <person name="Taylor J.W."/>
            <person name="Young S.K."/>
            <person name="Zeng Q."/>
            <person name="Koehrsen M."/>
            <person name="Alvarado L."/>
            <person name="Berlin A."/>
            <person name="Borenstein D."/>
            <person name="Chapman S.B."/>
            <person name="Chen Z."/>
            <person name="Engels R."/>
            <person name="Freedman E."/>
            <person name="Gellesch M."/>
            <person name="Goldberg J."/>
            <person name="Griggs A."/>
            <person name="Gujja S."/>
            <person name="Heilman E."/>
            <person name="Heiman D."/>
            <person name="Howarth C."/>
            <person name="Jen D."/>
            <person name="Larson L."/>
            <person name="Mehta T."/>
            <person name="Neiman D."/>
            <person name="Park D."/>
            <person name="Pearson M."/>
            <person name="Richards J."/>
            <person name="Roberts A."/>
            <person name="Saif S."/>
            <person name="Shea T."/>
            <person name="Shenoy N."/>
            <person name="Sisk P."/>
            <person name="Stolte C."/>
            <person name="Sykes S."/>
            <person name="Walk T."/>
            <person name="White J."/>
            <person name="Yandava C."/>
            <person name="Haas B."/>
            <person name="Nusbaum C."/>
            <person name="Birren B."/>
        </authorList>
    </citation>
    <scope>NUCLEOTIDE SEQUENCE [LARGE SCALE GENOMIC DNA]</scope>
    <source>
        <strain evidence="3">RMSCC 757 / Silveira</strain>
    </source>
</reference>
<evidence type="ECO:0000313" key="2">
    <source>
        <dbReference type="EMBL" id="EFW17598.1"/>
    </source>
</evidence>
<dbReference type="EMBL" id="GL636494">
    <property type="protein sequence ID" value="EFW17598.1"/>
    <property type="molecule type" value="Genomic_DNA"/>
</dbReference>
<organism evidence="3">
    <name type="scientific">Coccidioides posadasii (strain RMSCC 757 / Silveira)</name>
    <name type="common">Valley fever fungus</name>
    <dbReference type="NCBI Taxonomy" id="443226"/>
    <lineage>
        <taxon>Eukaryota</taxon>
        <taxon>Fungi</taxon>
        <taxon>Dikarya</taxon>
        <taxon>Ascomycota</taxon>
        <taxon>Pezizomycotina</taxon>
        <taxon>Eurotiomycetes</taxon>
        <taxon>Eurotiomycetidae</taxon>
        <taxon>Onygenales</taxon>
        <taxon>Onygenaceae</taxon>
        <taxon>Coccidioides</taxon>
    </lineage>
</organism>
<reference evidence="3" key="1">
    <citation type="journal article" date="2010" name="Genome Res.">
        <title>Population genomic sequencing of Coccidioides fungi reveals recent hybridization and transposon control.</title>
        <authorList>
            <person name="Neafsey D.E."/>
            <person name="Barker B.M."/>
            <person name="Sharpton T.J."/>
            <person name="Stajich J.E."/>
            <person name="Park D.J."/>
            <person name="Whiston E."/>
            <person name="Hung C.-Y."/>
            <person name="McMahan C."/>
            <person name="White J."/>
            <person name="Sykes S."/>
            <person name="Heiman D."/>
            <person name="Young S."/>
            <person name="Zeng Q."/>
            <person name="Abouelleil A."/>
            <person name="Aftuck L."/>
            <person name="Bessette D."/>
            <person name="Brown A."/>
            <person name="FitzGerald M."/>
            <person name="Lui A."/>
            <person name="Macdonald J.P."/>
            <person name="Priest M."/>
            <person name="Orbach M.J."/>
            <person name="Galgiani J.N."/>
            <person name="Kirkland T.N."/>
            <person name="Cole G.T."/>
            <person name="Birren B.W."/>
            <person name="Henn M.R."/>
            <person name="Taylor J.W."/>
            <person name="Rounsley S.D."/>
        </authorList>
    </citation>
    <scope>NUCLEOTIDE SEQUENCE [LARGE SCALE GENOMIC DNA]</scope>
    <source>
        <strain evidence="3">RMSCC 757 / Silveira</strain>
    </source>
</reference>
<dbReference type="HOGENOM" id="CLU_1916904_0_0_1"/>
<gene>
    <name evidence="2" type="ORF">CPSG_06041</name>
</gene>
<dbReference type="Proteomes" id="UP000002497">
    <property type="component" value="Unassembled WGS sequence"/>
</dbReference>
<name>E9D889_COCPS</name>
<dbReference type="AlphaFoldDB" id="E9D889"/>
<keyword evidence="3" id="KW-1185">Reference proteome</keyword>
<sequence>MQRGGMSNYIGSRCGLRPVSRLGGYGALVTQSPSGLEENASARDLSQTRVHTHDQPRHPGKALVAKGDLVFSIRGCTCTRSVHWIGVGVGIGRFASKAAVTGREANTLLHGTNSNTTSETPSLALAIPKLSH</sequence>
<evidence type="ECO:0000313" key="3">
    <source>
        <dbReference type="Proteomes" id="UP000002497"/>
    </source>
</evidence>